<dbReference type="GO" id="GO:0030288">
    <property type="term" value="C:outer membrane-bounded periplasmic space"/>
    <property type="evidence" value="ECO:0007669"/>
    <property type="project" value="TreeGrafter"/>
</dbReference>
<proteinExistence type="inferred from homology"/>
<keyword evidence="6" id="KW-1185">Reference proteome</keyword>
<reference evidence="5 6" key="1">
    <citation type="submission" date="2018-09" db="EMBL/GenBank/DDBJ databases">
        <authorList>
            <person name="Wang Z."/>
        </authorList>
    </citation>
    <scope>NUCLEOTIDE SEQUENCE [LARGE SCALE GENOMIC DNA]</scope>
    <source>
        <strain evidence="5 6">ALS 81</strain>
    </source>
</reference>
<evidence type="ECO:0000256" key="4">
    <source>
        <dbReference type="SAM" id="SignalP"/>
    </source>
</evidence>
<dbReference type="InterPro" id="IPR006059">
    <property type="entry name" value="SBP"/>
</dbReference>
<accession>A0A420E8Q7</accession>
<protein>
    <submittedName>
        <fullName evidence="5">Extracellular solute-binding protein</fullName>
    </submittedName>
</protein>
<feature type="signal peptide" evidence="4">
    <location>
        <begin position="1"/>
        <end position="23"/>
    </location>
</feature>
<feature type="binding site" evidence="3">
    <location>
        <position position="220"/>
    </location>
    <ligand>
        <name>Fe cation</name>
        <dbReference type="ChEBI" id="CHEBI:24875"/>
    </ligand>
</feature>
<dbReference type="Gene3D" id="3.40.190.10">
    <property type="entry name" value="Periplasmic binding protein-like II"/>
    <property type="match status" value="2"/>
</dbReference>
<name>A0A420E8Q7_9ALTE</name>
<organism evidence="5 6">
    <name type="scientific">Alginatibacterium sediminis</name>
    <dbReference type="NCBI Taxonomy" id="2164068"/>
    <lineage>
        <taxon>Bacteria</taxon>
        <taxon>Pseudomonadati</taxon>
        <taxon>Pseudomonadota</taxon>
        <taxon>Gammaproteobacteria</taxon>
        <taxon>Alteromonadales</taxon>
        <taxon>Alteromonadaceae</taxon>
        <taxon>Alginatibacterium</taxon>
    </lineage>
</organism>
<keyword evidence="3" id="KW-0479">Metal-binding</keyword>
<dbReference type="PIRSF" id="PIRSF002825">
    <property type="entry name" value="CfbpA"/>
    <property type="match status" value="1"/>
</dbReference>
<dbReference type="AlphaFoldDB" id="A0A420E8Q7"/>
<dbReference type="Proteomes" id="UP000286482">
    <property type="component" value="Unassembled WGS sequence"/>
</dbReference>
<dbReference type="Pfam" id="PF01547">
    <property type="entry name" value="SBP_bac_1"/>
    <property type="match status" value="1"/>
</dbReference>
<comment type="caution">
    <text evidence="5">The sequence shown here is derived from an EMBL/GenBank/DDBJ whole genome shotgun (WGS) entry which is preliminary data.</text>
</comment>
<sequence length="343" mass="37441">MERSMRTLLGCVLAATLSLPSMAQEEVNLYSYRQQSLLQPLIDAFTAESGIAVNVVHAEKGIAQKIQAAGANNPADLVLTVDIGRLDDVRSADLLAPVNSEVIDSVVPAHLRHPDNLWFALTTRARVIYTHKDRVAEGELNSIADLADPKWKGRICTRSGKHVYNIGLIASIIAEDGEAAAQTWLEGVKDNLARKPQGNDRAQAKAIFEGQCDIAIGNRYYMGKMHYNAQSPEQKDWADNIRVVYLDQNIGGRGQHINISGAGLLKTAKNPENAVALLEFLLSEQAQALYASANFEEPVRAGIKTDPYIETLGDFKADRLNLQAIADNREAAAKLVDVVGFDL</sequence>
<dbReference type="EMBL" id="RAQO01000008">
    <property type="protein sequence ID" value="RKF15810.1"/>
    <property type="molecule type" value="Genomic_DNA"/>
</dbReference>
<dbReference type="InterPro" id="IPR026045">
    <property type="entry name" value="Ferric-bd"/>
</dbReference>
<comment type="similarity">
    <text evidence="1">Belongs to the bacterial solute-binding protein 1 family.</text>
</comment>
<evidence type="ECO:0000256" key="2">
    <source>
        <dbReference type="ARBA" id="ARBA00022729"/>
    </source>
</evidence>
<evidence type="ECO:0000256" key="3">
    <source>
        <dbReference type="PIRSR" id="PIRSR002825-1"/>
    </source>
</evidence>
<keyword evidence="3" id="KW-0408">Iron</keyword>
<dbReference type="PANTHER" id="PTHR30006">
    <property type="entry name" value="THIAMINE-BINDING PERIPLASMIC PROTEIN-RELATED"/>
    <property type="match status" value="1"/>
</dbReference>
<dbReference type="PANTHER" id="PTHR30006:SF15">
    <property type="entry name" value="IRON-UTILIZATION PERIPLASMIC PROTEIN"/>
    <property type="match status" value="1"/>
</dbReference>
<feature type="chain" id="PRO_5019558349" evidence="4">
    <location>
        <begin position="24"/>
        <end position="343"/>
    </location>
</feature>
<gene>
    <name evidence="5" type="ORF">DBZ36_15665</name>
</gene>
<dbReference type="GO" id="GO:0046872">
    <property type="term" value="F:metal ion binding"/>
    <property type="evidence" value="ECO:0007669"/>
    <property type="project" value="UniProtKB-KW"/>
</dbReference>
<evidence type="ECO:0000313" key="5">
    <source>
        <dbReference type="EMBL" id="RKF15810.1"/>
    </source>
</evidence>
<dbReference type="OrthoDB" id="9769567at2"/>
<evidence type="ECO:0000313" key="6">
    <source>
        <dbReference type="Proteomes" id="UP000286482"/>
    </source>
</evidence>
<dbReference type="SUPFAM" id="SSF53850">
    <property type="entry name" value="Periplasmic binding protein-like II"/>
    <property type="match status" value="1"/>
</dbReference>
<evidence type="ECO:0000256" key="1">
    <source>
        <dbReference type="ARBA" id="ARBA00008520"/>
    </source>
</evidence>
<feature type="binding site" evidence="3">
    <location>
        <position position="221"/>
    </location>
    <ligand>
        <name>Fe cation</name>
        <dbReference type="ChEBI" id="CHEBI:24875"/>
    </ligand>
</feature>
<keyword evidence="2 4" id="KW-0732">Signal</keyword>